<organism evidence="2 3">
    <name type="scientific">Meloidogyne graminicola</name>
    <dbReference type="NCBI Taxonomy" id="189291"/>
    <lineage>
        <taxon>Eukaryota</taxon>
        <taxon>Metazoa</taxon>
        <taxon>Ecdysozoa</taxon>
        <taxon>Nematoda</taxon>
        <taxon>Chromadorea</taxon>
        <taxon>Rhabditida</taxon>
        <taxon>Tylenchina</taxon>
        <taxon>Tylenchomorpha</taxon>
        <taxon>Tylenchoidea</taxon>
        <taxon>Meloidogynidae</taxon>
        <taxon>Meloidogyninae</taxon>
        <taxon>Meloidogyne</taxon>
    </lineage>
</organism>
<keyword evidence="3" id="KW-1185">Reference proteome</keyword>
<proteinExistence type="predicted"/>
<keyword evidence="1" id="KW-1133">Transmembrane helix</keyword>
<feature type="transmembrane region" description="Helical" evidence="1">
    <location>
        <begin position="33"/>
        <end position="54"/>
    </location>
</feature>
<dbReference type="EMBL" id="JABEBT010000095">
    <property type="protein sequence ID" value="KAF7632726.1"/>
    <property type="molecule type" value="Genomic_DNA"/>
</dbReference>
<reference evidence="2" key="1">
    <citation type="journal article" date="2020" name="Ecol. Evol.">
        <title>Genome structure and content of the rice root-knot nematode (Meloidogyne graminicola).</title>
        <authorList>
            <person name="Phan N.T."/>
            <person name="Danchin E.G.J."/>
            <person name="Klopp C."/>
            <person name="Perfus-Barbeoch L."/>
            <person name="Kozlowski D.K."/>
            <person name="Koutsovoulos G.D."/>
            <person name="Lopez-Roques C."/>
            <person name="Bouchez O."/>
            <person name="Zahm M."/>
            <person name="Besnard G."/>
            <person name="Bellafiore S."/>
        </authorList>
    </citation>
    <scope>NUCLEOTIDE SEQUENCE</scope>
    <source>
        <strain evidence="2">VN-18</strain>
    </source>
</reference>
<protein>
    <submittedName>
        <fullName evidence="2">Uncharacterized protein</fullName>
    </submittedName>
</protein>
<name>A0A8S9ZHC9_9BILA</name>
<evidence type="ECO:0000313" key="2">
    <source>
        <dbReference type="EMBL" id="KAF7632726.1"/>
    </source>
</evidence>
<dbReference type="AlphaFoldDB" id="A0A8S9ZHC9"/>
<evidence type="ECO:0000313" key="3">
    <source>
        <dbReference type="Proteomes" id="UP000605970"/>
    </source>
</evidence>
<dbReference type="Proteomes" id="UP000605970">
    <property type="component" value="Unassembled WGS sequence"/>
</dbReference>
<keyword evidence="1" id="KW-0472">Membrane</keyword>
<gene>
    <name evidence="2" type="ORF">Mgra_00007867</name>
</gene>
<evidence type="ECO:0000256" key="1">
    <source>
        <dbReference type="SAM" id="Phobius"/>
    </source>
</evidence>
<accession>A0A8S9ZHC9</accession>
<comment type="caution">
    <text evidence="2">The sequence shown here is derived from an EMBL/GenBank/DDBJ whole genome shotgun (WGS) entry which is preliminary data.</text>
</comment>
<keyword evidence="1" id="KW-0812">Transmembrane</keyword>
<sequence length="58" mass="6763">MDGLKSAKMTEVTCSSSHPNLKFSAPNKSFSNYYSIFYTHFLSLFSTFLFFFFFHQGK</sequence>